<dbReference type="PANTHER" id="PTHR33333">
    <property type="entry name" value="ERYTHROCYTE MEMBRANE PROTEIN 1-LIKE"/>
    <property type="match status" value="1"/>
</dbReference>
<sequence length="219" mass="23017">MGLRAAVGLGCGRLVLSSEVSTRGGGADRGRRVGAAPWGQGLRLAWVAVGSFFRQRLQRVVALRTGDSFGRLAVAASGDTVGWRGCGTACAAVDDLLRAHGRGWLQRGGGGACPALSGCGGAERTLQQQQGGRSKERGEKMIPLWILALVAAACAFFCGPMVMMHGPGAAGLLISRAAFEAFPKLYYYLLRTYGPAAAVFVFRHLPQCLISILAFIFGM</sequence>
<gene>
    <name evidence="2" type="ORF">TRAES_3BF072400030CFD_c1</name>
</gene>
<keyword evidence="1" id="KW-1133">Transmembrane helix</keyword>
<evidence type="ECO:0000313" key="2">
    <source>
        <dbReference type="EMBL" id="CDM85917.1"/>
    </source>
</evidence>
<proteinExistence type="predicted"/>
<accession>A0A077S797</accession>
<keyword evidence="1" id="KW-0812">Transmembrane</keyword>
<evidence type="ECO:0000256" key="1">
    <source>
        <dbReference type="SAM" id="Phobius"/>
    </source>
</evidence>
<feature type="transmembrane region" description="Helical" evidence="1">
    <location>
        <begin position="142"/>
        <end position="163"/>
    </location>
</feature>
<feature type="transmembrane region" description="Helical" evidence="1">
    <location>
        <begin position="193"/>
        <end position="217"/>
    </location>
</feature>
<organism evidence="2">
    <name type="scientific">Triticum aestivum</name>
    <name type="common">Wheat</name>
    <dbReference type="NCBI Taxonomy" id="4565"/>
    <lineage>
        <taxon>Eukaryota</taxon>
        <taxon>Viridiplantae</taxon>
        <taxon>Streptophyta</taxon>
        <taxon>Embryophyta</taxon>
        <taxon>Tracheophyta</taxon>
        <taxon>Spermatophyta</taxon>
        <taxon>Magnoliopsida</taxon>
        <taxon>Liliopsida</taxon>
        <taxon>Poales</taxon>
        <taxon>Poaceae</taxon>
        <taxon>BOP clade</taxon>
        <taxon>Pooideae</taxon>
        <taxon>Triticodae</taxon>
        <taxon>Triticeae</taxon>
        <taxon>Triticinae</taxon>
        <taxon>Triticum</taxon>
    </lineage>
</organism>
<dbReference type="HOGENOM" id="CLU_1263505_0_0_1"/>
<dbReference type="EMBL" id="HG670306">
    <property type="protein sequence ID" value="CDM85917.1"/>
    <property type="molecule type" value="Genomic_DNA"/>
</dbReference>
<dbReference type="AlphaFoldDB" id="A0A077S797"/>
<dbReference type="InterPro" id="IPR039926">
    <property type="entry name" value="Egg_app_1"/>
</dbReference>
<protein>
    <submittedName>
        <fullName evidence="2">Uncharacterized protein</fullName>
    </submittedName>
</protein>
<name>A0A077S797_WHEAT</name>
<dbReference type="PANTHER" id="PTHR33333:SF4">
    <property type="match status" value="1"/>
</dbReference>
<reference evidence="2" key="1">
    <citation type="journal article" date="2014" name="Science">
        <title>Structural and functional partitioning of bread wheat chromosome 3B.</title>
        <authorList>
            <person name="Choulet F."/>
            <person name="Alberti A."/>
            <person name="Theil S."/>
            <person name="Glover N."/>
            <person name="Barbe V."/>
            <person name="Daron J."/>
            <person name="Pingault L."/>
            <person name="Sourdille P."/>
            <person name="Couloux A."/>
            <person name="Paux E."/>
            <person name="Leroy P."/>
            <person name="Mangenot S."/>
            <person name="Guilhot N."/>
            <person name="Le Gouis J."/>
            <person name="Balfourier F."/>
            <person name="Alaux M."/>
            <person name="Jamilloux V."/>
            <person name="Poulain J."/>
            <person name="Durand C."/>
            <person name="Bellec A."/>
            <person name="Gaspin C."/>
            <person name="Safar J."/>
            <person name="Dolezel J."/>
            <person name="Rogers J."/>
            <person name="Vandepoele K."/>
            <person name="Aury J.M."/>
            <person name="Mayer K."/>
            <person name="Berges H."/>
            <person name="Quesneville H."/>
            <person name="Wincker P."/>
            <person name="Feuillet C."/>
        </authorList>
    </citation>
    <scope>NUCLEOTIDE SEQUENCE</scope>
</reference>
<keyword evidence="1" id="KW-0472">Membrane</keyword>